<dbReference type="PANTHER" id="PTHR36587:SF2">
    <property type="entry name" value="EXPRESSION SITE-ASSOCIATED GENE 3 (ESAG3)-LIKE PROTEIN"/>
    <property type="match status" value="1"/>
</dbReference>
<reference evidence="3" key="1">
    <citation type="submission" date="2021-03" db="EMBL/GenBank/DDBJ databases">
        <authorList>
            <person name="Tagirdzhanova G."/>
        </authorList>
    </citation>
    <scope>NUCLEOTIDE SEQUENCE</scope>
</reference>
<organism evidence="3 4">
    <name type="scientific">Imshaugia aleurites</name>
    <dbReference type="NCBI Taxonomy" id="172621"/>
    <lineage>
        <taxon>Eukaryota</taxon>
        <taxon>Fungi</taxon>
        <taxon>Dikarya</taxon>
        <taxon>Ascomycota</taxon>
        <taxon>Pezizomycotina</taxon>
        <taxon>Lecanoromycetes</taxon>
        <taxon>OSLEUM clade</taxon>
        <taxon>Lecanoromycetidae</taxon>
        <taxon>Lecanorales</taxon>
        <taxon>Lecanorineae</taxon>
        <taxon>Parmeliaceae</taxon>
        <taxon>Imshaugia</taxon>
    </lineage>
</organism>
<evidence type="ECO:0000256" key="2">
    <source>
        <dbReference type="SAM" id="Phobius"/>
    </source>
</evidence>
<keyword evidence="2" id="KW-0472">Membrane</keyword>
<accession>A0A8H3IRL0</accession>
<dbReference type="AlphaFoldDB" id="A0A8H3IRL0"/>
<dbReference type="EMBL" id="CAJPDT010000033">
    <property type="protein sequence ID" value="CAF9923424.1"/>
    <property type="molecule type" value="Genomic_DNA"/>
</dbReference>
<dbReference type="Proteomes" id="UP000664534">
    <property type="component" value="Unassembled WGS sequence"/>
</dbReference>
<sequence>MMVFLRTGARGTLIQKSVIIILAFICIASLLANRQKLSTSINNTVGRPQQASKLGDSASQDTKASTNDVQTPTNDAVENSDAHLHLLIPATSSNQYLCQLLLSAAVLNYPIPTLINWGAAEDSNAFVQHIAKVSKILEYLKSFPEGKEKDLVLIVDGYDVWFQLRSDVLIKRYFAINNAANERISKSLGNVAAKHDIQQTVIFGPDKLCWPSGKDGGRAACWALPQSTLPKDAFGPINDTDIVTAISDPVHSRPRWLNSGTVMGTLEDVRAVFEATRDFVQKNHTSDSDQWYLANLFAEQEYSRTLLQKKPSFNAPAEPEIPDIKNGQKTEYHIGLDYESELFQTVGYYQKFISWLWFDAAKGKGQQLSQSFTNPHGFELPEDILASPPPFSMESKSHWETTTAGDEEIREAATKLPLDRNWKDLRLATNVITKQIFAVLHFTFVKELRDEWWRKMWYYQQGKELLFASARQPKAPTSDKLIQGQMWWNAEASHLADSEQVLKSTQGQKGGAWSDKGKWVAWDDVCSAYEGLIFPAKAKGG</sequence>
<feature type="region of interest" description="Disordered" evidence="1">
    <location>
        <begin position="47"/>
        <end position="73"/>
    </location>
</feature>
<name>A0A8H3IRL0_9LECA</name>
<gene>
    <name evidence="3" type="ORF">IMSHALPRED_005922</name>
</gene>
<protein>
    <submittedName>
        <fullName evidence="3">Uncharacterized protein</fullName>
    </submittedName>
</protein>
<keyword evidence="2" id="KW-0812">Transmembrane</keyword>
<dbReference type="OrthoDB" id="422736at2759"/>
<comment type="caution">
    <text evidence="3">The sequence shown here is derived from an EMBL/GenBank/DDBJ whole genome shotgun (WGS) entry which is preliminary data.</text>
</comment>
<proteinExistence type="predicted"/>
<keyword evidence="4" id="KW-1185">Reference proteome</keyword>
<evidence type="ECO:0000256" key="1">
    <source>
        <dbReference type="SAM" id="MobiDB-lite"/>
    </source>
</evidence>
<keyword evidence="2" id="KW-1133">Transmembrane helix</keyword>
<dbReference type="PANTHER" id="PTHR36587">
    <property type="entry name" value="EXPRESSION SITE-ASSOCIATED GENE 3 (ESAG3)-LIKE PROTEIN"/>
    <property type="match status" value="1"/>
</dbReference>
<evidence type="ECO:0000313" key="4">
    <source>
        <dbReference type="Proteomes" id="UP000664534"/>
    </source>
</evidence>
<evidence type="ECO:0000313" key="3">
    <source>
        <dbReference type="EMBL" id="CAF9923424.1"/>
    </source>
</evidence>
<feature type="transmembrane region" description="Helical" evidence="2">
    <location>
        <begin position="12"/>
        <end position="32"/>
    </location>
</feature>
<dbReference type="CDD" id="cd22997">
    <property type="entry name" value="GT_LH"/>
    <property type="match status" value="1"/>
</dbReference>